<dbReference type="AlphaFoldDB" id="A0A3B1CFH3"/>
<reference evidence="2" key="1">
    <citation type="submission" date="2018-06" db="EMBL/GenBank/DDBJ databases">
        <authorList>
            <person name="Zhirakovskaya E."/>
        </authorList>
    </citation>
    <scope>NUCLEOTIDE SEQUENCE</scope>
</reference>
<dbReference type="PANTHER" id="PTHR35024:SF4">
    <property type="entry name" value="POLYMER-FORMING CYTOSKELETAL PROTEIN"/>
    <property type="match status" value="1"/>
</dbReference>
<feature type="compositionally biased region" description="Polar residues" evidence="1">
    <location>
        <begin position="134"/>
        <end position="147"/>
    </location>
</feature>
<organism evidence="2">
    <name type="scientific">hydrothermal vent metagenome</name>
    <dbReference type="NCBI Taxonomy" id="652676"/>
    <lineage>
        <taxon>unclassified sequences</taxon>
        <taxon>metagenomes</taxon>
        <taxon>ecological metagenomes</taxon>
    </lineage>
</organism>
<gene>
    <name evidence="2" type="ORF">MNBD_NITROSPINAE02-342</name>
</gene>
<dbReference type="EMBL" id="UOGE01000085">
    <property type="protein sequence ID" value="VAX23483.1"/>
    <property type="molecule type" value="Genomic_DNA"/>
</dbReference>
<feature type="region of interest" description="Disordered" evidence="1">
    <location>
        <begin position="123"/>
        <end position="147"/>
    </location>
</feature>
<name>A0A3B1CFH3_9ZZZZ</name>
<accession>A0A3B1CFH3</accession>
<evidence type="ECO:0000313" key="2">
    <source>
        <dbReference type="EMBL" id="VAX23483.1"/>
    </source>
</evidence>
<dbReference type="Pfam" id="PF04519">
    <property type="entry name" value="Bactofilin"/>
    <property type="match status" value="1"/>
</dbReference>
<proteinExistence type="predicted"/>
<evidence type="ECO:0000256" key="1">
    <source>
        <dbReference type="SAM" id="MobiDB-lite"/>
    </source>
</evidence>
<evidence type="ECO:0008006" key="3">
    <source>
        <dbReference type="Google" id="ProtNLM"/>
    </source>
</evidence>
<sequence length="147" mass="15370">MGSGKGDKDVIRAFLGEDTDFKGLLSFEGTVRLDGRFEGEVTSDDNLIIGESAEVKAEIHVGTVLIQGKVEGNIRASKKLTITNKGKVIGNVDTTALHIEEGAVLEGKVTMITHEDAKALSFSKKNGDAPKGNLSKSGGSTQAIGKG</sequence>
<dbReference type="PANTHER" id="PTHR35024">
    <property type="entry name" value="HYPOTHETICAL CYTOSOLIC PROTEIN"/>
    <property type="match status" value="1"/>
</dbReference>
<protein>
    <recommendedName>
        <fullName evidence="3">Polymer-forming cytoskeletal protein</fullName>
    </recommendedName>
</protein>
<dbReference type="InterPro" id="IPR007607">
    <property type="entry name" value="BacA/B"/>
</dbReference>